<evidence type="ECO:0000313" key="9">
    <source>
        <dbReference type="Proteomes" id="UP000838686"/>
    </source>
</evidence>
<keyword evidence="2" id="KW-0378">Hydrolase</keyword>
<dbReference type="InterPro" id="IPR048395">
    <property type="entry name" value="Glyco_hydro_31_C"/>
</dbReference>
<feature type="domain" description="Glycosyl hydrolase family 31 C-terminal" evidence="7">
    <location>
        <begin position="584"/>
        <end position="671"/>
    </location>
</feature>
<reference evidence="8" key="1">
    <citation type="submission" date="2022-01" db="EMBL/GenBank/DDBJ databases">
        <authorList>
            <person name="Criscuolo A."/>
        </authorList>
    </citation>
    <scope>NUCLEOTIDE SEQUENCE</scope>
    <source>
        <strain evidence="8">CIP111893</strain>
    </source>
</reference>
<proteinExistence type="inferred from homology"/>
<name>A0ABM9CL08_9BACL</name>
<dbReference type="Pfam" id="PF21365">
    <property type="entry name" value="Glyco_hydro_31_3rd"/>
    <property type="match status" value="1"/>
</dbReference>
<dbReference type="InterPro" id="IPR033403">
    <property type="entry name" value="DUF5110"/>
</dbReference>
<accession>A0ABM9CL08</accession>
<keyword evidence="2" id="KW-0326">Glycosidase</keyword>
<evidence type="ECO:0008006" key="10">
    <source>
        <dbReference type="Google" id="ProtNLM"/>
    </source>
</evidence>
<dbReference type="RefSeq" id="WP_236344681.1">
    <property type="nucleotide sequence ID" value="NZ_CAKMMF010000028.1"/>
</dbReference>
<gene>
    <name evidence="8" type="ORF">PAECIP111893_04280</name>
</gene>
<dbReference type="PANTHER" id="PTHR43863:SF2">
    <property type="entry name" value="MALTASE-GLUCOAMYLASE"/>
    <property type="match status" value="1"/>
</dbReference>
<dbReference type="Gene3D" id="2.60.40.1760">
    <property type="entry name" value="glycosyl hydrolase (family 31)"/>
    <property type="match status" value="1"/>
</dbReference>
<sequence length="809" mass="90820">MEASNRNRRKLLIIGGIALVVIAALIVFWMNQGKEQKSEEKKPASEQSNVSASPTSDDNALQVVNSTADHLELSSGKDIIVVDVIQADALRVRVNPSGAADEPDTEVIGTRDFDPAGSTIDISGDPITLTTDQMKVEIDKKNRSIAVYDAAGKLLLKQEDVRQALEDNLAFTHNEGDFLYGIGGYNASEISTDGMLQNGLKSVKGGQQGHAGAPFVWSTAGYGLLVDTIDASYGNIDNIISFSQTSKESSHYYFMVGDPTAIMSTVADISGKAPLFPKWALGFMNSEWGIDEAELMQHVQTYRQKQIPIDSFTLDFDWKAWGEDQYGEFRWNEKKFPNGSSGKLKQTLDGMGIKLAGIFKPRIHVETEQGQYATEHNYWWPNKPNYPDYFSELPVNDLDFSLEEVRKWYFEHSKQAFDTGIIGWWNDEADEGYTTTQFINMQKGLYEEQRNYSDKRVWSLNRNFYLGAQKYAYGLWSGDILSGFKAMANQRERMLSAVNVGQAKWGMDTGGFQTNPMPDNYTRWMQFSAFSPIFRVHGKLDHQRQPWVYGEQAEAATKAAIELRYKLIPYIYSYERRAYETGIGLVKPLLMDYPQDPALANLVDSWMFGDWLLVSPIVAEAEPTKSIYLPQGTWIDYTNGTVHQGGQTITHQVDLANWSDIPLFIKKGAIIPSQQVMNYIGEKKVETVTVDVFPDTAQSAFAYYDDDGATYQYEQGGYFKQTLSAQEKDGQAHFHASAKEGTFTPDLQYYLVAIHGQYGNNVTINGTAAHKANSLSELKSEGWFQGKDVYGDVTYVRIKAGDERQITVE</sequence>
<feature type="region of interest" description="Disordered" evidence="3">
    <location>
        <begin position="36"/>
        <end position="59"/>
    </location>
</feature>
<evidence type="ECO:0000259" key="6">
    <source>
        <dbReference type="Pfam" id="PF17137"/>
    </source>
</evidence>
<dbReference type="Pfam" id="PF01055">
    <property type="entry name" value="Glyco_hydro_31_2nd"/>
    <property type="match status" value="1"/>
</dbReference>
<feature type="domain" description="DUF5110" evidence="6">
    <location>
        <begin position="688"/>
        <end position="756"/>
    </location>
</feature>
<dbReference type="InterPro" id="IPR013780">
    <property type="entry name" value="Glyco_hydro_b"/>
</dbReference>
<evidence type="ECO:0000256" key="2">
    <source>
        <dbReference type="RuleBase" id="RU361185"/>
    </source>
</evidence>
<evidence type="ECO:0000259" key="7">
    <source>
        <dbReference type="Pfam" id="PF21365"/>
    </source>
</evidence>
<evidence type="ECO:0000256" key="4">
    <source>
        <dbReference type="SAM" id="Phobius"/>
    </source>
</evidence>
<keyword evidence="4" id="KW-0472">Membrane</keyword>
<feature type="compositionally biased region" description="Polar residues" evidence="3">
    <location>
        <begin position="45"/>
        <end position="59"/>
    </location>
</feature>
<dbReference type="InterPro" id="IPR051816">
    <property type="entry name" value="Glycosyl_Hydrolase_31"/>
</dbReference>
<dbReference type="InterPro" id="IPR000322">
    <property type="entry name" value="Glyco_hydro_31_TIM"/>
</dbReference>
<dbReference type="InterPro" id="IPR017853">
    <property type="entry name" value="GH"/>
</dbReference>
<dbReference type="Gene3D" id="3.20.20.80">
    <property type="entry name" value="Glycosidases"/>
    <property type="match status" value="1"/>
</dbReference>
<dbReference type="CDD" id="cd06589">
    <property type="entry name" value="GH31"/>
    <property type="match status" value="1"/>
</dbReference>
<dbReference type="Pfam" id="PF17137">
    <property type="entry name" value="DUF5110"/>
    <property type="match status" value="1"/>
</dbReference>
<feature type="transmembrane region" description="Helical" evidence="4">
    <location>
        <begin position="12"/>
        <end position="30"/>
    </location>
</feature>
<dbReference type="PANTHER" id="PTHR43863">
    <property type="entry name" value="HYDROLASE, PUTATIVE (AFU_ORTHOLOGUE AFUA_1G03140)-RELATED"/>
    <property type="match status" value="1"/>
</dbReference>
<evidence type="ECO:0000256" key="1">
    <source>
        <dbReference type="ARBA" id="ARBA00007806"/>
    </source>
</evidence>
<dbReference type="InterPro" id="IPR011013">
    <property type="entry name" value="Gal_mutarotase_sf_dom"/>
</dbReference>
<comment type="similarity">
    <text evidence="1 2">Belongs to the glycosyl hydrolase 31 family.</text>
</comment>
<keyword evidence="4" id="KW-0812">Transmembrane</keyword>
<keyword evidence="4" id="KW-1133">Transmembrane helix</keyword>
<evidence type="ECO:0000256" key="3">
    <source>
        <dbReference type="SAM" id="MobiDB-lite"/>
    </source>
</evidence>
<dbReference type="SUPFAM" id="SSF74650">
    <property type="entry name" value="Galactose mutarotase-like"/>
    <property type="match status" value="1"/>
</dbReference>
<organism evidence="8 9">
    <name type="scientific">Paenibacillus plantiphilus</name>
    <dbReference type="NCBI Taxonomy" id="2905650"/>
    <lineage>
        <taxon>Bacteria</taxon>
        <taxon>Bacillati</taxon>
        <taxon>Bacillota</taxon>
        <taxon>Bacilli</taxon>
        <taxon>Bacillales</taxon>
        <taxon>Paenibacillaceae</taxon>
        <taxon>Paenibacillus</taxon>
    </lineage>
</organism>
<keyword evidence="9" id="KW-1185">Reference proteome</keyword>
<dbReference type="Proteomes" id="UP000838686">
    <property type="component" value="Unassembled WGS sequence"/>
</dbReference>
<dbReference type="SUPFAM" id="SSF51011">
    <property type="entry name" value="Glycosyl hydrolase domain"/>
    <property type="match status" value="1"/>
</dbReference>
<feature type="region of interest" description="Disordered" evidence="3">
    <location>
        <begin position="96"/>
        <end position="115"/>
    </location>
</feature>
<protein>
    <recommendedName>
        <fullName evidence="10">Alpha-glucosidase, glycosyl hydrolase family GH31</fullName>
    </recommendedName>
</protein>
<feature type="domain" description="Glycoside hydrolase family 31 TIM barrel" evidence="5">
    <location>
        <begin position="274"/>
        <end position="573"/>
    </location>
</feature>
<dbReference type="SUPFAM" id="SSF51445">
    <property type="entry name" value="(Trans)glycosidases"/>
    <property type="match status" value="1"/>
</dbReference>
<evidence type="ECO:0000313" key="8">
    <source>
        <dbReference type="EMBL" id="CAH1217446.1"/>
    </source>
</evidence>
<comment type="caution">
    <text evidence="8">The sequence shown here is derived from an EMBL/GenBank/DDBJ whole genome shotgun (WGS) entry which is preliminary data.</text>
</comment>
<evidence type="ECO:0000259" key="5">
    <source>
        <dbReference type="Pfam" id="PF01055"/>
    </source>
</evidence>
<dbReference type="EMBL" id="CAKMMF010000028">
    <property type="protein sequence ID" value="CAH1217446.1"/>
    <property type="molecule type" value="Genomic_DNA"/>
</dbReference>
<dbReference type="Gene3D" id="2.60.40.1180">
    <property type="entry name" value="Golgi alpha-mannosidase II"/>
    <property type="match status" value="2"/>
</dbReference>